<dbReference type="Gene3D" id="1.10.260.40">
    <property type="entry name" value="lambda repressor-like DNA-binding domains"/>
    <property type="match status" value="1"/>
</dbReference>
<organism evidence="2 3">
    <name type="scientific">Paludibacterium purpuratum</name>
    <dbReference type="NCBI Taxonomy" id="1144873"/>
    <lineage>
        <taxon>Bacteria</taxon>
        <taxon>Pseudomonadati</taxon>
        <taxon>Pseudomonadota</taxon>
        <taxon>Betaproteobacteria</taxon>
        <taxon>Neisseriales</taxon>
        <taxon>Chromobacteriaceae</taxon>
        <taxon>Paludibacterium</taxon>
    </lineage>
</organism>
<dbReference type="SMART" id="SM00530">
    <property type="entry name" value="HTH_XRE"/>
    <property type="match status" value="1"/>
</dbReference>
<evidence type="ECO:0000259" key="1">
    <source>
        <dbReference type="PROSITE" id="PS50943"/>
    </source>
</evidence>
<dbReference type="RefSeq" id="WP_133678596.1">
    <property type="nucleotide sequence ID" value="NZ_SNZP01000002.1"/>
</dbReference>
<dbReference type="PROSITE" id="PS50943">
    <property type="entry name" value="HTH_CROC1"/>
    <property type="match status" value="1"/>
</dbReference>
<dbReference type="OrthoDB" id="9034362at2"/>
<name>A0A4V3DVT0_9NEIS</name>
<evidence type="ECO:0000313" key="2">
    <source>
        <dbReference type="EMBL" id="TDR82179.1"/>
    </source>
</evidence>
<comment type="caution">
    <text evidence="2">The sequence shown here is derived from an EMBL/GenBank/DDBJ whole genome shotgun (WGS) entry which is preliminary data.</text>
</comment>
<gene>
    <name evidence="2" type="ORF">DFP86_102293</name>
</gene>
<accession>A0A4V3DVT0</accession>
<dbReference type="InterPro" id="IPR001387">
    <property type="entry name" value="Cro/C1-type_HTH"/>
</dbReference>
<keyword evidence="3" id="KW-1185">Reference proteome</keyword>
<dbReference type="GO" id="GO:0003677">
    <property type="term" value="F:DNA binding"/>
    <property type="evidence" value="ECO:0007669"/>
    <property type="project" value="InterPro"/>
</dbReference>
<dbReference type="CDD" id="cd00093">
    <property type="entry name" value="HTH_XRE"/>
    <property type="match status" value="1"/>
</dbReference>
<dbReference type="InterPro" id="IPR010982">
    <property type="entry name" value="Lambda_DNA-bd_dom_sf"/>
</dbReference>
<dbReference type="Pfam" id="PF01381">
    <property type="entry name" value="HTH_3"/>
    <property type="match status" value="1"/>
</dbReference>
<dbReference type="SUPFAM" id="SSF47413">
    <property type="entry name" value="lambda repressor-like DNA-binding domains"/>
    <property type="match status" value="1"/>
</dbReference>
<dbReference type="Proteomes" id="UP000295611">
    <property type="component" value="Unassembled WGS sequence"/>
</dbReference>
<feature type="domain" description="HTH cro/C1-type" evidence="1">
    <location>
        <begin position="8"/>
        <end position="62"/>
    </location>
</feature>
<dbReference type="AlphaFoldDB" id="A0A4V3DVT0"/>
<evidence type="ECO:0000313" key="3">
    <source>
        <dbReference type="Proteomes" id="UP000295611"/>
    </source>
</evidence>
<proteinExistence type="predicted"/>
<protein>
    <submittedName>
        <fullName evidence="2">Helix-turn-helix protein</fullName>
    </submittedName>
</protein>
<sequence length="109" mass="12354">MEAFKDRLRGLKRARKLTEKEIARLCGVSSWSVTKWLKGPTRPRKKHMHSLATIFAVSVEFLETGLKDPGREASMHLLLSNLSHLDGEQIALLAATSDQFRRLNALENQ</sequence>
<dbReference type="EMBL" id="SNZP01000002">
    <property type="protein sequence ID" value="TDR82179.1"/>
    <property type="molecule type" value="Genomic_DNA"/>
</dbReference>
<reference evidence="2 3" key="1">
    <citation type="submission" date="2019-03" db="EMBL/GenBank/DDBJ databases">
        <title>Genomic Encyclopedia of Type Strains, Phase III (KMG-III): the genomes of soil and plant-associated and newly described type strains.</title>
        <authorList>
            <person name="Whitman W."/>
        </authorList>
    </citation>
    <scope>NUCLEOTIDE SEQUENCE [LARGE SCALE GENOMIC DNA]</scope>
    <source>
        <strain evidence="2 3">CECT 8976</strain>
    </source>
</reference>